<evidence type="ECO:0000256" key="2">
    <source>
        <dbReference type="ARBA" id="ARBA00022692"/>
    </source>
</evidence>
<evidence type="ECO:0000256" key="1">
    <source>
        <dbReference type="ARBA" id="ARBA00004141"/>
    </source>
</evidence>
<gene>
    <name evidence="6" type="ORF">P7K49_027228</name>
</gene>
<reference evidence="6 7" key="1">
    <citation type="submission" date="2023-05" db="EMBL/GenBank/DDBJ databases">
        <title>B98-5 Cell Line De Novo Hybrid Assembly: An Optical Mapping Approach.</title>
        <authorList>
            <person name="Kananen K."/>
            <person name="Auerbach J.A."/>
            <person name="Kautto E."/>
            <person name="Blachly J.S."/>
        </authorList>
    </citation>
    <scope>NUCLEOTIDE SEQUENCE [LARGE SCALE GENOMIC DNA]</scope>
    <source>
        <strain evidence="6">B95-8</strain>
        <tissue evidence="6">Cell line</tissue>
    </source>
</reference>
<dbReference type="Gene3D" id="1.10.3430.10">
    <property type="entry name" value="Ammonium transporter AmtB like domains"/>
    <property type="match status" value="1"/>
</dbReference>
<evidence type="ECO:0000313" key="7">
    <source>
        <dbReference type="Proteomes" id="UP001266305"/>
    </source>
</evidence>
<comment type="subcellular location">
    <subcellularLocation>
        <location evidence="1">Membrane</location>
        <topology evidence="1">Multi-pass membrane protein</topology>
    </subcellularLocation>
</comment>
<evidence type="ECO:0008006" key="8">
    <source>
        <dbReference type="Google" id="ProtNLM"/>
    </source>
</evidence>
<evidence type="ECO:0000256" key="4">
    <source>
        <dbReference type="ARBA" id="ARBA00023136"/>
    </source>
</evidence>
<feature type="region of interest" description="Disordered" evidence="5">
    <location>
        <begin position="168"/>
        <end position="216"/>
    </location>
</feature>
<keyword evidence="3" id="KW-1133">Transmembrane helix</keyword>
<dbReference type="Proteomes" id="UP001266305">
    <property type="component" value="Unassembled WGS sequence"/>
</dbReference>
<proteinExistence type="predicted"/>
<dbReference type="InterPro" id="IPR029020">
    <property type="entry name" value="Ammonium/urea_transptr"/>
</dbReference>
<dbReference type="EMBL" id="JASSZA010000014">
    <property type="protein sequence ID" value="KAK2093490.1"/>
    <property type="molecule type" value="Genomic_DNA"/>
</dbReference>
<accession>A0ABQ9U9P9</accession>
<protein>
    <recommendedName>
        <fullName evidence="8">V-type proton ATPase subunit a</fullName>
    </recommendedName>
</protein>
<evidence type="ECO:0000256" key="5">
    <source>
        <dbReference type="SAM" id="MobiDB-lite"/>
    </source>
</evidence>
<sequence length="216" mass="24018">MKGPWFCLQQDALGLGCGDVETELGWWSRWTSRWWGRLRHCPCPPGPKPGRVNFARPLSPGRPFHTGFKDVHVMVFMGFGFLMTFLQCYSFNFLLAAFGIQWALLMQGWFHSFQDSHILMGVEKVYTMFTQLSPLHRPSAELAGLDPRWMVKAAMVCATQSRASIHMDHDRSAAPGGGQLGPRQGQVPSTNADNSPAVTGIAPVASTESLRPQEVK</sequence>
<name>A0ABQ9U9P9_SAGOE</name>
<evidence type="ECO:0000313" key="6">
    <source>
        <dbReference type="EMBL" id="KAK2093490.1"/>
    </source>
</evidence>
<keyword evidence="4" id="KW-0472">Membrane</keyword>
<keyword evidence="7" id="KW-1185">Reference proteome</keyword>
<organism evidence="6 7">
    <name type="scientific">Saguinus oedipus</name>
    <name type="common">Cotton-top tamarin</name>
    <name type="synonym">Oedipomidas oedipus</name>
    <dbReference type="NCBI Taxonomy" id="9490"/>
    <lineage>
        <taxon>Eukaryota</taxon>
        <taxon>Metazoa</taxon>
        <taxon>Chordata</taxon>
        <taxon>Craniata</taxon>
        <taxon>Vertebrata</taxon>
        <taxon>Euteleostomi</taxon>
        <taxon>Mammalia</taxon>
        <taxon>Eutheria</taxon>
        <taxon>Euarchontoglires</taxon>
        <taxon>Primates</taxon>
        <taxon>Haplorrhini</taxon>
        <taxon>Platyrrhini</taxon>
        <taxon>Cebidae</taxon>
        <taxon>Callitrichinae</taxon>
        <taxon>Saguinus</taxon>
    </lineage>
</organism>
<comment type="caution">
    <text evidence="6">The sequence shown here is derived from an EMBL/GenBank/DDBJ whole genome shotgun (WGS) entry which is preliminary data.</text>
</comment>
<keyword evidence="2" id="KW-0812">Transmembrane</keyword>
<evidence type="ECO:0000256" key="3">
    <source>
        <dbReference type="ARBA" id="ARBA00022989"/>
    </source>
</evidence>